<evidence type="ECO:0000313" key="3">
    <source>
        <dbReference type="Proteomes" id="UP000596742"/>
    </source>
</evidence>
<dbReference type="EMBL" id="UYJE01001853">
    <property type="protein sequence ID" value="VDI05674.1"/>
    <property type="molecule type" value="Genomic_DNA"/>
</dbReference>
<name>A0A8B6CJG5_MYTGA</name>
<comment type="caution">
    <text evidence="2">The sequence shown here is derived from an EMBL/GenBank/DDBJ whole genome shotgun (WGS) entry which is preliminary data.</text>
</comment>
<proteinExistence type="predicted"/>
<evidence type="ECO:0000256" key="1">
    <source>
        <dbReference type="SAM" id="MobiDB-lite"/>
    </source>
</evidence>
<feature type="region of interest" description="Disordered" evidence="1">
    <location>
        <begin position="16"/>
        <end position="41"/>
    </location>
</feature>
<sequence>MITIIYAIRKDRFGIEKQKKGKSQAMKENRSRRREQHRHQDQTVFHTEFIRPVQREQRRFDGPVVKPGKRLRKYTTQASRLNLGEIQHTWYG</sequence>
<accession>A0A8B6CJG5</accession>
<evidence type="ECO:0000313" key="2">
    <source>
        <dbReference type="EMBL" id="VDI05674.1"/>
    </source>
</evidence>
<dbReference type="Proteomes" id="UP000596742">
    <property type="component" value="Unassembled WGS sequence"/>
</dbReference>
<protein>
    <submittedName>
        <fullName evidence="2">Uncharacterized protein</fullName>
    </submittedName>
</protein>
<keyword evidence="3" id="KW-1185">Reference proteome</keyword>
<dbReference type="AlphaFoldDB" id="A0A8B6CJG5"/>
<reference evidence="2" key="1">
    <citation type="submission" date="2018-11" db="EMBL/GenBank/DDBJ databases">
        <authorList>
            <person name="Alioto T."/>
            <person name="Alioto T."/>
        </authorList>
    </citation>
    <scope>NUCLEOTIDE SEQUENCE</scope>
</reference>
<organism evidence="2 3">
    <name type="scientific">Mytilus galloprovincialis</name>
    <name type="common">Mediterranean mussel</name>
    <dbReference type="NCBI Taxonomy" id="29158"/>
    <lineage>
        <taxon>Eukaryota</taxon>
        <taxon>Metazoa</taxon>
        <taxon>Spiralia</taxon>
        <taxon>Lophotrochozoa</taxon>
        <taxon>Mollusca</taxon>
        <taxon>Bivalvia</taxon>
        <taxon>Autobranchia</taxon>
        <taxon>Pteriomorphia</taxon>
        <taxon>Mytilida</taxon>
        <taxon>Mytiloidea</taxon>
        <taxon>Mytilidae</taxon>
        <taxon>Mytilinae</taxon>
        <taxon>Mytilus</taxon>
    </lineage>
</organism>
<gene>
    <name evidence="2" type="ORF">MGAL_10B047628</name>
</gene>